<keyword evidence="5 8" id="KW-0288">FMN</keyword>
<keyword evidence="6 8" id="KW-0249">Electron transport</keyword>
<accession>A0A839T762</accession>
<dbReference type="PANTHER" id="PTHR42809:SF1">
    <property type="entry name" value="FLAVODOXIN 1"/>
    <property type="match status" value="1"/>
</dbReference>
<dbReference type="NCBIfam" id="NF006736">
    <property type="entry name" value="PRK09267.1-2"/>
    <property type="match status" value="1"/>
</dbReference>
<dbReference type="InterPro" id="IPR001226">
    <property type="entry name" value="Flavodoxin_CS"/>
</dbReference>
<comment type="caution">
    <text evidence="10">The sequence shown here is derived from an EMBL/GenBank/DDBJ whole genome shotgun (WGS) entry which is preliminary data.</text>
</comment>
<dbReference type="GO" id="GO:0010181">
    <property type="term" value="F:FMN binding"/>
    <property type="evidence" value="ECO:0007669"/>
    <property type="project" value="UniProtKB-UniRule"/>
</dbReference>
<dbReference type="Gene3D" id="3.40.50.360">
    <property type="match status" value="1"/>
</dbReference>
<organism evidence="10 11">
    <name type="scientific">Azomonas macrocytogenes</name>
    <name type="common">Azotobacter macrocytogenes</name>
    <dbReference type="NCBI Taxonomy" id="69962"/>
    <lineage>
        <taxon>Bacteria</taxon>
        <taxon>Pseudomonadati</taxon>
        <taxon>Pseudomonadota</taxon>
        <taxon>Gammaproteobacteria</taxon>
        <taxon>Pseudomonadales</taxon>
        <taxon>Pseudomonadaceae</taxon>
        <taxon>Azomonas</taxon>
    </lineage>
</organism>
<dbReference type="GO" id="GO:0016655">
    <property type="term" value="F:oxidoreductase activity, acting on NAD(P)H, quinone or similar compound as acceptor"/>
    <property type="evidence" value="ECO:0007669"/>
    <property type="project" value="UniProtKB-ARBA"/>
</dbReference>
<dbReference type="Pfam" id="PF00258">
    <property type="entry name" value="Flavodoxin_1"/>
    <property type="match status" value="1"/>
</dbReference>
<dbReference type="PIRSF" id="PIRSF038996">
    <property type="entry name" value="FldA"/>
    <property type="match status" value="1"/>
</dbReference>
<dbReference type="InterPro" id="IPR029039">
    <property type="entry name" value="Flavoprotein-like_sf"/>
</dbReference>
<dbReference type="PRINTS" id="PR00369">
    <property type="entry name" value="FLAVODOXIN"/>
</dbReference>
<dbReference type="NCBIfam" id="NF006739">
    <property type="entry name" value="PRK09267.1-5"/>
    <property type="match status" value="1"/>
</dbReference>
<keyword evidence="3 8" id="KW-0813">Transport</keyword>
<comment type="similarity">
    <text evidence="2 8">Belongs to the flavodoxin family.</text>
</comment>
<dbReference type="RefSeq" id="WP_183166989.1">
    <property type="nucleotide sequence ID" value="NZ_JACHXI010000012.1"/>
</dbReference>
<evidence type="ECO:0000256" key="3">
    <source>
        <dbReference type="ARBA" id="ARBA00022448"/>
    </source>
</evidence>
<evidence type="ECO:0000259" key="9">
    <source>
        <dbReference type="PROSITE" id="PS50902"/>
    </source>
</evidence>
<dbReference type="InterPro" id="IPR008254">
    <property type="entry name" value="Flavodoxin/NO_synth"/>
</dbReference>
<dbReference type="SUPFAM" id="SSF52218">
    <property type="entry name" value="Flavoproteins"/>
    <property type="match status" value="1"/>
</dbReference>
<sequence>MSVTIVYGSDGGCTKKIASRIASKINGRTLDIKKAQSSDFEDCSLLILGCPTYGDGDLQTDWDENLEVLENADLSGKTVALFGTGDQENYPGSFVDAIGTLYDVVIEKGANVVGFTDTEGYDFTGSTAVRDGRFVGLALDDDNQSSETNARIAAWLAQLT</sequence>
<comment type="cofactor">
    <cofactor evidence="1 8">
        <name>FMN</name>
        <dbReference type="ChEBI" id="CHEBI:58210"/>
    </cofactor>
</comment>
<evidence type="ECO:0000256" key="6">
    <source>
        <dbReference type="ARBA" id="ARBA00022982"/>
    </source>
</evidence>
<dbReference type="PROSITE" id="PS50902">
    <property type="entry name" value="FLAVODOXIN_LIKE"/>
    <property type="match status" value="1"/>
</dbReference>
<keyword evidence="4 8" id="KW-0285">Flavoprotein</keyword>
<feature type="domain" description="Flavodoxin-like" evidence="9">
    <location>
        <begin position="3"/>
        <end position="160"/>
    </location>
</feature>
<dbReference type="GO" id="GO:0009055">
    <property type="term" value="F:electron transfer activity"/>
    <property type="evidence" value="ECO:0007669"/>
    <property type="project" value="UniProtKB-UniRule"/>
</dbReference>
<evidence type="ECO:0000313" key="10">
    <source>
        <dbReference type="EMBL" id="MBB3104094.1"/>
    </source>
</evidence>
<evidence type="ECO:0000256" key="2">
    <source>
        <dbReference type="ARBA" id="ARBA00005267"/>
    </source>
</evidence>
<reference evidence="10 11" key="1">
    <citation type="submission" date="2020-08" db="EMBL/GenBank/DDBJ databases">
        <title>Genomic Encyclopedia of Type Strains, Phase III (KMG-III): the genomes of soil and plant-associated and newly described type strains.</title>
        <authorList>
            <person name="Whitman W."/>
        </authorList>
    </citation>
    <scope>NUCLEOTIDE SEQUENCE [LARGE SCALE GENOMIC DNA]</scope>
    <source>
        <strain evidence="10 11">CECT 4462</strain>
    </source>
</reference>
<evidence type="ECO:0000256" key="1">
    <source>
        <dbReference type="ARBA" id="ARBA00001917"/>
    </source>
</evidence>
<evidence type="ECO:0000313" key="11">
    <source>
        <dbReference type="Proteomes" id="UP000549250"/>
    </source>
</evidence>
<dbReference type="EMBL" id="JACHXI010000012">
    <property type="protein sequence ID" value="MBB3104094.1"/>
    <property type="molecule type" value="Genomic_DNA"/>
</dbReference>
<gene>
    <name evidence="10" type="ORF">FHR87_002506</name>
</gene>
<dbReference type="AlphaFoldDB" id="A0A839T762"/>
<comment type="function">
    <text evidence="8">Low-potential electron donor to a number of redox enzymes.</text>
</comment>
<dbReference type="NCBIfam" id="TIGR01752">
    <property type="entry name" value="flav_long"/>
    <property type="match status" value="1"/>
</dbReference>
<keyword evidence="7" id="KW-0535">Nitrogen fixation</keyword>
<dbReference type="InterPro" id="IPR010086">
    <property type="entry name" value="Flavodoxin_lc"/>
</dbReference>
<keyword evidence="11" id="KW-1185">Reference proteome</keyword>
<dbReference type="PROSITE" id="PS00201">
    <property type="entry name" value="FLAVODOXIN"/>
    <property type="match status" value="1"/>
</dbReference>
<evidence type="ECO:0000256" key="8">
    <source>
        <dbReference type="PIRNR" id="PIRNR038996"/>
    </source>
</evidence>
<evidence type="ECO:0000256" key="4">
    <source>
        <dbReference type="ARBA" id="ARBA00022630"/>
    </source>
</evidence>
<dbReference type="Proteomes" id="UP000549250">
    <property type="component" value="Unassembled WGS sequence"/>
</dbReference>
<dbReference type="InterPro" id="IPR050619">
    <property type="entry name" value="Flavodoxin"/>
</dbReference>
<evidence type="ECO:0000256" key="7">
    <source>
        <dbReference type="ARBA" id="ARBA00023231"/>
    </source>
</evidence>
<dbReference type="InterPro" id="IPR001094">
    <property type="entry name" value="Flavdoxin-like"/>
</dbReference>
<dbReference type="PANTHER" id="PTHR42809">
    <property type="entry name" value="FLAVODOXIN 2"/>
    <property type="match status" value="1"/>
</dbReference>
<proteinExistence type="inferred from homology"/>
<protein>
    <recommendedName>
        <fullName evidence="8">Flavodoxin</fullName>
    </recommendedName>
</protein>
<name>A0A839T762_AZOMA</name>
<evidence type="ECO:0000256" key="5">
    <source>
        <dbReference type="ARBA" id="ARBA00022643"/>
    </source>
</evidence>